<proteinExistence type="inferred from homology"/>
<evidence type="ECO:0000256" key="2">
    <source>
        <dbReference type="ARBA" id="ARBA00004752"/>
    </source>
</evidence>
<dbReference type="Proteomes" id="UP000601522">
    <property type="component" value="Unassembled WGS sequence"/>
</dbReference>
<evidence type="ECO:0000256" key="14">
    <source>
        <dbReference type="PIRSR" id="PIRSR618044-2"/>
    </source>
</evidence>
<dbReference type="SMART" id="SM00936">
    <property type="entry name" value="PBP5_C"/>
    <property type="match status" value="1"/>
</dbReference>
<dbReference type="GO" id="GO:0071555">
    <property type="term" value="P:cell wall organization"/>
    <property type="evidence" value="ECO:0007669"/>
    <property type="project" value="UniProtKB-KW"/>
</dbReference>
<comment type="catalytic activity">
    <reaction evidence="12">
        <text>Preferential cleavage: (Ac)2-L-Lys-D-Ala-|-D-Ala. Also transpeptidation of peptidyl-alanyl moieties that are N-acyl substituents of D-alanine.</text>
        <dbReference type="EC" id="3.4.16.4"/>
    </reaction>
</comment>
<evidence type="ECO:0000256" key="4">
    <source>
        <dbReference type="ARBA" id="ARBA00012448"/>
    </source>
</evidence>
<keyword evidence="11" id="KW-0961">Cell wall biogenesis/degradation</keyword>
<comment type="pathway">
    <text evidence="2">Cell wall biogenesis; peptidoglycan biosynthesis.</text>
</comment>
<evidence type="ECO:0000256" key="11">
    <source>
        <dbReference type="ARBA" id="ARBA00023316"/>
    </source>
</evidence>
<dbReference type="RefSeq" id="WP_249323391.1">
    <property type="nucleotide sequence ID" value="NZ_JACRTK010000002.1"/>
</dbReference>
<keyword evidence="6" id="KW-0645">Protease</keyword>
<comment type="similarity">
    <text evidence="3 15">Belongs to the peptidase S11 family.</text>
</comment>
<dbReference type="InterPro" id="IPR018044">
    <property type="entry name" value="Peptidase_S11"/>
</dbReference>
<gene>
    <name evidence="17" type="ORF">H8689_05340</name>
</gene>
<feature type="active site" description="Proton acceptor" evidence="13">
    <location>
        <position position="60"/>
    </location>
</feature>
<evidence type="ECO:0000256" key="3">
    <source>
        <dbReference type="ARBA" id="ARBA00007164"/>
    </source>
</evidence>
<dbReference type="EC" id="3.4.16.4" evidence="4"/>
<dbReference type="EMBL" id="JACRTK010000002">
    <property type="protein sequence ID" value="MBC8590553.1"/>
    <property type="molecule type" value="Genomic_DNA"/>
</dbReference>
<evidence type="ECO:0000313" key="18">
    <source>
        <dbReference type="Proteomes" id="UP000601522"/>
    </source>
</evidence>
<dbReference type="Gene3D" id="3.40.710.10">
    <property type="entry name" value="DD-peptidase/beta-lactamase superfamily"/>
    <property type="match status" value="1"/>
</dbReference>
<organism evidence="17 18">
    <name type="scientific">Wansuia hejianensis</name>
    <dbReference type="NCBI Taxonomy" id="2763667"/>
    <lineage>
        <taxon>Bacteria</taxon>
        <taxon>Bacillati</taxon>
        <taxon>Bacillota</taxon>
        <taxon>Clostridia</taxon>
        <taxon>Lachnospirales</taxon>
        <taxon>Lachnospiraceae</taxon>
        <taxon>Wansuia</taxon>
    </lineage>
</organism>
<keyword evidence="9" id="KW-0133">Cell shape</keyword>
<dbReference type="Pfam" id="PF07943">
    <property type="entry name" value="PBP5_C"/>
    <property type="match status" value="1"/>
</dbReference>
<accession>A0A926EVC5</accession>
<dbReference type="InterPro" id="IPR012907">
    <property type="entry name" value="Peptidase_S11_C"/>
</dbReference>
<evidence type="ECO:0000256" key="12">
    <source>
        <dbReference type="ARBA" id="ARBA00034000"/>
    </source>
</evidence>
<dbReference type="GO" id="GO:0008360">
    <property type="term" value="P:regulation of cell shape"/>
    <property type="evidence" value="ECO:0007669"/>
    <property type="project" value="UniProtKB-KW"/>
</dbReference>
<keyword evidence="8" id="KW-0378">Hydrolase</keyword>
<keyword evidence="18" id="KW-1185">Reference proteome</keyword>
<dbReference type="Gene3D" id="2.60.410.10">
    <property type="entry name" value="D-Ala-D-Ala carboxypeptidase, C-terminal domain"/>
    <property type="match status" value="1"/>
</dbReference>
<evidence type="ECO:0000256" key="8">
    <source>
        <dbReference type="ARBA" id="ARBA00022801"/>
    </source>
</evidence>
<dbReference type="GO" id="GO:0006508">
    <property type="term" value="P:proteolysis"/>
    <property type="evidence" value="ECO:0007669"/>
    <property type="project" value="UniProtKB-KW"/>
</dbReference>
<protein>
    <recommendedName>
        <fullName evidence="4">serine-type D-Ala-D-Ala carboxypeptidase</fullName>
        <ecNumber evidence="4">3.4.16.4</ecNumber>
    </recommendedName>
</protein>
<evidence type="ECO:0000256" key="6">
    <source>
        <dbReference type="ARBA" id="ARBA00022670"/>
    </source>
</evidence>
<dbReference type="InterPro" id="IPR037167">
    <property type="entry name" value="Peptidase_S11_C_sf"/>
</dbReference>
<evidence type="ECO:0000256" key="5">
    <source>
        <dbReference type="ARBA" id="ARBA00022645"/>
    </source>
</evidence>
<keyword evidence="7" id="KW-0732">Signal</keyword>
<evidence type="ECO:0000256" key="1">
    <source>
        <dbReference type="ARBA" id="ARBA00003217"/>
    </source>
</evidence>
<evidence type="ECO:0000256" key="7">
    <source>
        <dbReference type="ARBA" id="ARBA00022729"/>
    </source>
</evidence>
<evidence type="ECO:0000313" key="17">
    <source>
        <dbReference type="EMBL" id="MBC8590553.1"/>
    </source>
</evidence>
<dbReference type="AlphaFoldDB" id="A0A926EVC5"/>
<dbReference type="Pfam" id="PF00768">
    <property type="entry name" value="Peptidase_S11"/>
    <property type="match status" value="1"/>
</dbReference>
<comment type="caution">
    <text evidence="17">The sequence shown here is derived from an EMBL/GenBank/DDBJ whole genome shotgun (WGS) entry which is preliminary data.</text>
</comment>
<evidence type="ECO:0000256" key="13">
    <source>
        <dbReference type="PIRSR" id="PIRSR618044-1"/>
    </source>
</evidence>
<dbReference type="InterPro" id="IPR012338">
    <property type="entry name" value="Beta-lactam/transpept-like"/>
</dbReference>
<dbReference type="GO" id="GO:0009252">
    <property type="term" value="P:peptidoglycan biosynthetic process"/>
    <property type="evidence" value="ECO:0007669"/>
    <property type="project" value="UniProtKB-KW"/>
</dbReference>
<name>A0A926EVC5_9FIRM</name>
<reference evidence="17 18" key="1">
    <citation type="submission" date="2020-08" db="EMBL/GenBank/DDBJ databases">
        <title>Genome public.</title>
        <authorList>
            <person name="Liu C."/>
            <person name="Sun Q."/>
        </authorList>
    </citation>
    <scope>NUCLEOTIDE SEQUENCE [LARGE SCALE GENOMIC DNA]</scope>
    <source>
        <strain evidence="17 18">NSJ-26</strain>
    </source>
</reference>
<dbReference type="PANTHER" id="PTHR21581:SF33">
    <property type="entry name" value="D-ALANYL-D-ALANINE CARBOXYPEPTIDASE DACB"/>
    <property type="match status" value="1"/>
</dbReference>
<dbReference type="GO" id="GO:0009002">
    <property type="term" value="F:serine-type D-Ala-D-Ala carboxypeptidase activity"/>
    <property type="evidence" value="ECO:0007669"/>
    <property type="project" value="UniProtKB-EC"/>
</dbReference>
<feature type="active site" evidence="13">
    <location>
        <position position="112"/>
    </location>
</feature>
<feature type="binding site" evidence="14">
    <location>
        <position position="216"/>
    </location>
    <ligand>
        <name>substrate</name>
    </ligand>
</feature>
<evidence type="ECO:0000256" key="9">
    <source>
        <dbReference type="ARBA" id="ARBA00022960"/>
    </source>
</evidence>
<evidence type="ECO:0000256" key="10">
    <source>
        <dbReference type="ARBA" id="ARBA00022984"/>
    </source>
</evidence>
<feature type="domain" description="Peptidase S11 D-Ala-D-Ala carboxypeptidase A C-terminal" evidence="16">
    <location>
        <begin position="263"/>
        <end position="352"/>
    </location>
</feature>
<dbReference type="InterPro" id="IPR001967">
    <property type="entry name" value="Peptidase_S11_N"/>
</dbReference>
<dbReference type="PRINTS" id="PR00725">
    <property type="entry name" value="DADACBPTASE1"/>
</dbReference>
<comment type="function">
    <text evidence="1">Removes C-terminal D-alanyl residues from sugar-peptide cell wall precursors.</text>
</comment>
<feature type="active site" description="Acyl-ester intermediate" evidence="13">
    <location>
        <position position="57"/>
    </location>
</feature>
<evidence type="ECO:0000256" key="15">
    <source>
        <dbReference type="RuleBase" id="RU004016"/>
    </source>
</evidence>
<keyword evidence="5 17" id="KW-0121">Carboxypeptidase</keyword>
<sequence>MNKRLLSLLITILILSNSIISFGENLGLSGESYVLIDEISGRILIEKNPHQKMAMASTTKIMTALVAIENCNLDEKVVIEKDSTNIEGSSIYLEEGEILSLKDLLYGLILRSGNDSAVAIAKHVGKTEKKFIDLMNNKAKEIGALNTNFTNPHGLSEKGHYSTAYDLALITREALKYKAFREIFMTKSYDANRVKNNYFINKNKTLWEYEGGDGGKTGYTMEAGRCLVSSAKRNEMRLIAVSLNAYDWFNDNYKLLDYGFENFKPYIIYDKNQFMGNINIEDGEDYVNLVVENELIYPLTAEESSKIKLFFPLDEDIYPPIRKGDKIGVVETYLDGVLIKKENLIANNYVRKTNLIDKLMKSIRNLDNN</sequence>
<dbReference type="SUPFAM" id="SSF69189">
    <property type="entry name" value="Penicillin-binding protein associated domain"/>
    <property type="match status" value="1"/>
</dbReference>
<keyword evidence="10" id="KW-0573">Peptidoglycan synthesis</keyword>
<evidence type="ECO:0000259" key="16">
    <source>
        <dbReference type="SMART" id="SM00936"/>
    </source>
</evidence>
<dbReference type="InterPro" id="IPR015956">
    <property type="entry name" value="Peniciliin-bd_prot_C_sf"/>
</dbReference>
<dbReference type="PANTHER" id="PTHR21581">
    <property type="entry name" value="D-ALANYL-D-ALANINE CARBOXYPEPTIDASE"/>
    <property type="match status" value="1"/>
</dbReference>
<dbReference type="SUPFAM" id="SSF56601">
    <property type="entry name" value="beta-lactamase/transpeptidase-like"/>
    <property type="match status" value="1"/>
</dbReference>